<feature type="compositionally biased region" description="Low complexity" evidence="4">
    <location>
        <begin position="137"/>
        <end position="150"/>
    </location>
</feature>
<dbReference type="STRING" id="161767.ENSAPEP00000012870"/>
<feature type="compositionally biased region" description="Basic and acidic residues" evidence="4">
    <location>
        <begin position="534"/>
        <end position="552"/>
    </location>
</feature>
<dbReference type="PANTHER" id="PTHR16650:SF10">
    <property type="entry name" value="LEBERCILIN"/>
    <property type="match status" value="1"/>
</dbReference>
<dbReference type="GO" id="GO:0042073">
    <property type="term" value="P:intraciliary transport"/>
    <property type="evidence" value="ECO:0007669"/>
    <property type="project" value="TreeGrafter"/>
</dbReference>
<reference evidence="6" key="2">
    <citation type="submission" date="2025-08" db="UniProtKB">
        <authorList>
            <consortium name="Ensembl"/>
        </authorList>
    </citation>
    <scope>IDENTIFICATION</scope>
</reference>
<dbReference type="GO" id="GO:0045494">
    <property type="term" value="P:photoreceptor cell maintenance"/>
    <property type="evidence" value="ECO:0007669"/>
    <property type="project" value="Ensembl"/>
</dbReference>
<feature type="region of interest" description="Disordered" evidence="4">
    <location>
        <begin position="351"/>
        <end position="406"/>
    </location>
</feature>
<accession>A0A3P8SLA7</accession>
<dbReference type="Pfam" id="PF15619">
    <property type="entry name" value="Lebercilin"/>
    <property type="match status" value="1"/>
</dbReference>
<feature type="compositionally biased region" description="Basic and acidic residues" evidence="4">
    <location>
        <begin position="619"/>
        <end position="632"/>
    </location>
</feature>
<evidence type="ECO:0000256" key="3">
    <source>
        <dbReference type="SAM" id="Coils"/>
    </source>
</evidence>
<dbReference type="Ensembl" id="ENSAPET00000013216.1">
    <property type="protein sequence ID" value="ENSAPEP00000012870.1"/>
    <property type="gene ID" value="ENSAPEG00000009172.1"/>
</dbReference>
<dbReference type="GO" id="GO:0005930">
    <property type="term" value="C:axoneme"/>
    <property type="evidence" value="ECO:0007669"/>
    <property type="project" value="TreeGrafter"/>
</dbReference>
<feature type="region of interest" description="Disordered" evidence="4">
    <location>
        <begin position="421"/>
        <end position="452"/>
    </location>
</feature>
<feature type="region of interest" description="Disordered" evidence="4">
    <location>
        <begin position="595"/>
        <end position="632"/>
    </location>
</feature>
<feature type="compositionally biased region" description="Low complexity" evidence="4">
    <location>
        <begin position="438"/>
        <end position="449"/>
    </location>
</feature>
<evidence type="ECO:0000259" key="5">
    <source>
        <dbReference type="Pfam" id="PF15619"/>
    </source>
</evidence>
<dbReference type="GO" id="GO:0035845">
    <property type="term" value="P:photoreceptor cell outer segment organization"/>
    <property type="evidence" value="ECO:0007669"/>
    <property type="project" value="Ensembl"/>
</dbReference>
<dbReference type="OMA" id="SKRGIRW"/>
<feature type="compositionally biased region" description="Basic and acidic residues" evidence="4">
    <location>
        <begin position="43"/>
        <end position="68"/>
    </location>
</feature>
<feature type="region of interest" description="Disordered" evidence="4">
    <location>
        <begin position="646"/>
        <end position="670"/>
    </location>
</feature>
<dbReference type="GeneTree" id="ENSGT00560000077266"/>
<evidence type="ECO:0000256" key="4">
    <source>
        <dbReference type="SAM" id="MobiDB-lite"/>
    </source>
</evidence>
<feature type="region of interest" description="Disordered" evidence="4">
    <location>
        <begin position="1"/>
        <end position="157"/>
    </location>
</feature>
<evidence type="ECO:0000256" key="2">
    <source>
        <dbReference type="ARBA" id="ARBA00023054"/>
    </source>
</evidence>
<feature type="compositionally biased region" description="Basic and acidic residues" evidence="4">
    <location>
        <begin position="12"/>
        <end position="28"/>
    </location>
</feature>
<feature type="region of interest" description="Disordered" evidence="4">
    <location>
        <begin position="534"/>
        <end position="553"/>
    </location>
</feature>
<feature type="compositionally biased region" description="Low complexity" evidence="4">
    <location>
        <begin position="85"/>
        <end position="96"/>
    </location>
</feature>
<dbReference type="InterPro" id="IPR028933">
    <property type="entry name" value="Lebercilin_dom"/>
</dbReference>
<evidence type="ECO:0000313" key="6">
    <source>
        <dbReference type="Ensembl" id="ENSAPEP00000012870.1"/>
    </source>
</evidence>
<proteinExistence type="inferred from homology"/>
<dbReference type="Proteomes" id="UP000265080">
    <property type="component" value="Chromosome 11"/>
</dbReference>
<name>A0A3P8SLA7_AMPPE</name>
<keyword evidence="7" id="KW-1185">Reference proteome</keyword>
<evidence type="ECO:0000256" key="1">
    <source>
        <dbReference type="ARBA" id="ARBA00010229"/>
    </source>
</evidence>
<evidence type="ECO:0000313" key="7">
    <source>
        <dbReference type="Proteomes" id="UP000265080"/>
    </source>
</evidence>
<keyword evidence="2 3" id="KW-0175">Coiled coil</keyword>
<organism evidence="6 7">
    <name type="scientific">Amphiprion percula</name>
    <name type="common">Orange clownfish</name>
    <name type="synonym">Lutjanus percula</name>
    <dbReference type="NCBI Taxonomy" id="161767"/>
    <lineage>
        <taxon>Eukaryota</taxon>
        <taxon>Metazoa</taxon>
        <taxon>Chordata</taxon>
        <taxon>Craniata</taxon>
        <taxon>Vertebrata</taxon>
        <taxon>Euteleostomi</taxon>
        <taxon>Actinopterygii</taxon>
        <taxon>Neopterygii</taxon>
        <taxon>Teleostei</taxon>
        <taxon>Neoteleostei</taxon>
        <taxon>Acanthomorphata</taxon>
        <taxon>Ovalentaria</taxon>
        <taxon>Pomacentridae</taxon>
        <taxon>Amphiprion</taxon>
    </lineage>
</organism>
<reference evidence="6 7" key="1">
    <citation type="submission" date="2018-03" db="EMBL/GenBank/DDBJ databases">
        <title>Finding Nemo's genes: A chromosome-scale reference assembly of the genome of the orange clownfish Amphiprion percula.</title>
        <authorList>
            <person name="Lehmann R."/>
        </authorList>
    </citation>
    <scope>NUCLEOTIDE SEQUENCE</scope>
</reference>
<sequence length="692" mass="79661">MDDGPDPGSDPNEDRNRQSVQSRKKESRASSGQKHQKNLQDNIHSDDEKEARSRTRTWRSDPDQDRVSDGSFYSEDYENESPSERSFSPYSRSRTPSPSPHRSLRTKKVSSSPLYRTGVAGHHGRLRPQRLAQPMIQQQRRGQRSQSKESSPPKDLDLVTKRMLSARLLKINELRNALAELQQRTNDLQKENRVLRQLQVRQEKALQRYDNTESEISQLLTRHSNETQVLRERLRRTQERERLAERRLKDGEEQLQRNQVTISRLKKLVDQRELRSREELSRSLEDEKVRVQEAQRRIRELERGVELSSSSFQRQLVVEKKKNLNLQEEIRSLQEELQRLSRRLKEKEKELDTMNIYANRMMKPSVRKEADSSTKRSSSSKAVQTEDRVSSGGFPSPPPDVTREQTPDGYLTLKELDLQNTPAEPQHTTQNCGEPSRNQNQQQNQNQHQSGDQLRTVFEDSDRLDFLLTHKDQDSSRRRGHVQVEVDRWNQEVLANQQAAEEARCRKEQLLAKMREIDKQNHGAENLLFESSRAAEEHLKEHPSPRPPEKNRQIFGVLDPEDWAGLRTRRRMSRPHSSSEDLAFGGYAPSFGLSASRSSSGFPPPPREDGGSPAGFLLRGEEPDGATVKDKKSSLMQQLFGLQMSDSRTDVVLTPPSNGPRPRREASSVLQVSRPAVRAVASFDEDLEEVTL</sequence>
<dbReference type="AlphaFoldDB" id="A0A3P8SLA7"/>
<feature type="coiled-coil region" evidence="3">
    <location>
        <begin position="500"/>
        <end position="527"/>
    </location>
</feature>
<feature type="compositionally biased region" description="Polar residues" evidence="4">
    <location>
        <begin position="421"/>
        <end position="437"/>
    </location>
</feature>
<reference evidence="6" key="3">
    <citation type="submission" date="2025-09" db="UniProtKB">
        <authorList>
            <consortium name="Ensembl"/>
        </authorList>
    </citation>
    <scope>IDENTIFICATION</scope>
</reference>
<dbReference type="PANTHER" id="PTHR16650">
    <property type="entry name" value="C21ORF13-RELATED"/>
    <property type="match status" value="1"/>
</dbReference>
<dbReference type="InterPro" id="IPR026188">
    <property type="entry name" value="Lebercilin-like"/>
</dbReference>
<comment type="similarity">
    <text evidence="1">Belongs to the LCA5 family.</text>
</comment>
<protein>
    <submittedName>
        <fullName evidence="6">Lebercilin LCA5</fullName>
    </submittedName>
</protein>
<feature type="domain" description="Lebercilin" evidence="5">
    <location>
        <begin position="159"/>
        <end position="351"/>
    </location>
</feature>